<comment type="similarity">
    <text evidence="6">Belongs to the TPP enzyme family. MenD subfamily.</text>
</comment>
<dbReference type="InterPro" id="IPR012001">
    <property type="entry name" value="Thiamin_PyroP_enz_TPP-bd_dom"/>
</dbReference>
<evidence type="ECO:0000256" key="1">
    <source>
        <dbReference type="ARBA" id="ARBA00022679"/>
    </source>
</evidence>
<dbReference type="EC" id="2.2.1.9" evidence="6"/>
<dbReference type="CDD" id="cd07037">
    <property type="entry name" value="TPP_PYR_MenD"/>
    <property type="match status" value="1"/>
</dbReference>
<name>A0A5J5L244_9MICC</name>
<evidence type="ECO:0000256" key="5">
    <source>
        <dbReference type="ARBA" id="ARBA00023211"/>
    </source>
</evidence>
<comment type="catalytic activity">
    <reaction evidence="6">
        <text>isochorismate + 2-oxoglutarate + H(+) = 5-enolpyruvoyl-6-hydroxy-2-succinyl-cyclohex-3-ene-1-carboxylate + CO2</text>
        <dbReference type="Rhea" id="RHEA:25593"/>
        <dbReference type="ChEBI" id="CHEBI:15378"/>
        <dbReference type="ChEBI" id="CHEBI:16526"/>
        <dbReference type="ChEBI" id="CHEBI:16810"/>
        <dbReference type="ChEBI" id="CHEBI:29780"/>
        <dbReference type="ChEBI" id="CHEBI:58818"/>
        <dbReference type="EC" id="2.2.1.9"/>
    </reaction>
</comment>
<dbReference type="Pfam" id="PF02775">
    <property type="entry name" value="TPP_enzyme_C"/>
    <property type="match status" value="1"/>
</dbReference>
<comment type="pathway">
    <text evidence="6">Quinol/quinone metabolism; 1,4-dihydroxy-2-naphthoate biosynthesis; 1,4-dihydroxy-2-naphthoate from chorismate: step 2/7.</text>
</comment>
<dbReference type="PANTHER" id="PTHR42916">
    <property type="entry name" value="2-SUCCINYL-5-ENOLPYRUVYL-6-HYDROXY-3-CYCLOHEXENE-1-CARBOXYLATE SYNTHASE"/>
    <property type="match status" value="1"/>
</dbReference>
<dbReference type="PANTHER" id="PTHR42916:SF1">
    <property type="entry name" value="PROTEIN PHYLLO, CHLOROPLASTIC"/>
    <property type="match status" value="1"/>
</dbReference>
<reference evidence="10 11" key="1">
    <citation type="submission" date="2019-05" db="EMBL/GenBank/DDBJ databases">
        <title>Kocuria coralli sp. nov., a novel actinobacterium isolated from coral reef seawater.</title>
        <authorList>
            <person name="Li J."/>
        </authorList>
    </citation>
    <scope>NUCLEOTIDE SEQUENCE [LARGE SCALE GENOMIC DNA]</scope>
    <source>
        <strain evidence="10 11">SCSIO 13007</strain>
    </source>
</reference>
<evidence type="ECO:0000256" key="7">
    <source>
        <dbReference type="SAM" id="MobiDB-lite"/>
    </source>
</evidence>
<dbReference type="CDD" id="cd02009">
    <property type="entry name" value="TPP_SHCHC_synthase"/>
    <property type="match status" value="1"/>
</dbReference>
<feature type="domain" description="Thiamine pyrophosphate enzyme TPP-binding" evidence="8">
    <location>
        <begin position="458"/>
        <end position="591"/>
    </location>
</feature>
<comment type="cofactor">
    <cofactor evidence="6">
        <name>thiamine diphosphate</name>
        <dbReference type="ChEBI" id="CHEBI:58937"/>
    </cofactor>
    <text evidence="6">Binds 1 thiamine pyrophosphate per subunit.</text>
</comment>
<dbReference type="InterPro" id="IPR011766">
    <property type="entry name" value="TPP_enzyme_TPP-bd"/>
</dbReference>
<dbReference type="GO" id="GO:0030145">
    <property type="term" value="F:manganese ion binding"/>
    <property type="evidence" value="ECO:0007669"/>
    <property type="project" value="UniProtKB-UniRule"/>
</dbReference>
<keyword evidence="11" id="KW-1185">Reference proteome</keyword>
<evidence type="ECO:0000256" key="4">
    <source>
        <dbReference type="ARBA" id="ARBA00023052"/>
    </source>
</evidence>
<proteinExistence type="inferred from homology"/>
<comment type="function">
    <text evidence="6">Catalyzes the thiamine diphosphate-dependent decarboxylation of 2-oxoglutarate and the subsequent addition of the resulting succinic semialdehyde-thiamine pyrophosphate anion to isochorismate to yield 2-succinyl-5-enolpyruvyl-6-hydroxy-3-cyclohexene-1-carboxylate (SEPHCHC).</text>
</comment>
<comment type="pathway">
    <text evidence="6">Quinol/quinone metabolism; menaquinone biosynthesis.</text>
</comment>
<dbReference type="PIRSF" id="PIRSF004983">
    <property type="entry name" value="MenD"/>
    <property type="match status" value="1"/>
</dbReference>
<gene>
    <name evidence="6 10" type="primary">menD</name>
    <name evidence="10" type="ORF">FCK90_02375</name>
</gene>
<dbReference type="EMBL" id="SZWF01000002">
    <property type="protein sequence ID" value="KAA9395275.1"/>
    <property type="molecule type" value="Genomic_DNA"/>
</dbReference>
<dbReference type="InterPro" id="IPR004433">
    <property type="entry name" value="MenaQ_synth_MenD"/>
</dbReference>
<accession>A0A5J5L244</accession>
<keyword evidence="1 6" id="KW-0808">Transferase</keyword>
<dbReference type="SUPFAM" id="SSF52518">
    <property type="entry name" value="Thiamin diphosphate-binding fold (THDP-binding)"/>
    <property type="match status" value="2"/>
</dbReference>
<dbReference type="Proteomes" id="UP000325957">
    <property type="component" value="Unassembled WGS sequence"/>
</dbReference>
<dbReference type="Gene3D" id="3.40.50.1220">
    <property type="entry name" value="TPP-binding domain"/>
    <property type="match status" value="1"/>
</dbReference>
<dbReference type="InterPro" id="IPR029061">
    <property type="entry name" value="THDP-binding"/>
</dbReference>
<dbReference type="AlphaFoldDB" id="A0A5J5L244"/>
<evidence type="ECO:0000259" key="9">
    <source>
        <dbReference type="Pfam" id="PF02776"/>
    </source>
</evidence>
<feature type="region of interest" description="Disordered" evidence="7">
    <location>
        <begin position="188"/>
        <end position="231"/>
    </location>
</feature>
<comment type="caution">
    <text evidence="10">The sequence shown here is derived from an EMBL/GenBank/DDBJ whole genome shotgun (WGS) entry which is preliminary data.</text>
</comment>
<evidence type="ECO:0000256" key="3">
    <source>
        <dbReference type="ARBA" id="ARBA00022842"/>
    </source>
</evidence>
<comment type="subunit">
    <text evidence="6">Homodimer.</text>
</comment>
<dbReference type="RefSeq" id="WP_158032701.1">
    <property type="nucleotide sequence ID" value="NZ_ML708611.1"/>
</dbReference>
<dbReference type="UniPathway" id="UPA01057">
    <property type="reaction ID" value="UER00164"/>
</dbReference>
<dbReference type="OrthoDB" id="9791859at2"/>
<dbReference type="Gene3D" id="3.40.50.970">
    <property type="match status" value="2"/>
</dbReference>
<protein>
    <recommendedName>
        <fullName evidence="6">2-succinyl-5-enolpyruvyl-6-hydroxy-3-cyclohexene-1-carboxylate synthase</fullName>
        <shortName evidence="6">SEPHCHC synthase</shortName>
        <ecNumber evidence="6">2.2.1.9</ecNumber>
    </recommendedName>
    <alternativeName>
        <fullName evidence="6">Menaquinone biosynthesis protein MenD</fullName>
    </alternativeName>
</protein>
<dbReference type="GO" id="GO:0000287">
    <property type="term" value="F:magnesium ion binding"/>
    <property type="evidence" value="ECO:0007669"/>
    <property type="project" value="UniProtKB-UniRule"/>
</dbReference>
<dbReference type="GO" id="GO:0030976">
    <property type="term" value="F:thiamine pyrophosphate binding"/>
    <property type="evidence" value="ECO:0007669"/>
    <property type="project" value="UniProtKB-UniRule"/>
</dbReference>
<dbReference type="Pfam" id="PF02776">
    <property type="entry name" value="TPP_enzyme_N"/>
    <property type="match status" value="1"/>
</dbReference>
<dbReference type="NCBIfam" id="TIGR00173">
    <property type="entry name" value="menD"/>
    <property type="match status" value="1"/>
</dbReference>
<feature type="domain" description="Thiamine pyrophosphate enzyme N-terminal TPP-binding" evidence="9">
    <location>
        <begin position="9"/>
        <end position="118"/>
    </location>
</feature>
<organism evidence="10 11">
    <name type="scientific">Kocuria coralli</name>
    <dbReference type="NCBI Taxonomy" id="1461025"/>
    <lineage>
        <taxon>Bacteria</taxon>
        <taxon>Bacillati</taxon>
        <taxon>Actinomycetota</taxon>
        <taxon>Actinomycetes</taxon>
        <taxon>Micrococcales</taxon>
        <taxon>Micrococcaceae</taxon>
        <taxon>Kocuria</taxon>
    </lineage>
</organism>
<comment type="cofactor">
    <cofactor evidence="6">
        <name>Mg(2+)</name>
        <dbReference type="ChEBI" id="CHEBI:18420"/>
    </cofactor>
    <cofactor evidence="6">
        <name>Mn(2+)</name>
        <dbReference type="ChEBI" id="CHEBI:29035"/>
    </cofactor>
</comment>
<evidence type="ECO:0000256" key="6">
    <source>
        <dbReference type="HAMAP-Rule" id="MF_01659"/>
    </source>
</evidence>
<keyword evidence="2 6" id="KW-0479">Metal-binding</keyword>
<dbReference type="GO" id="GO:0009234">
    <property type="term" value="P:menaquinone biosynthetic process"/>
    <property type="evidence" value="ECO:0007669"/>
    <property type="project" value="UniProtKB-UniRule"/>
</dbReference>
<keyword evidence="3 6" id="KW-0460">Magnesium</keyword>
<dbReference type="GO" id="GO:0070204">
    <property type="term" value="F:2-succinyl-5-enolpyruvyl-6-hydroxy-3-cyclohexene-1-carboxylic-acid synthase activity"/>
    <property type="evidence" value="ECO:0007669"/>
    <property type="project" value="UniProtKB-UniRule"/>
</dbReference>
<dbReference type="HAMAP" id="MF_01659">
    <property type="entry name" value="MenD"/>
    <property type="match status" value="1"/>
</dbReference>
<keyword evidence="5 6" id="KW-0464">Manganese</keyword>
<evidence type="ECO:0000313" key="10">
    <source>
        <dbReference type="EMBL" id="KAA9395275.1"/>
    </source>
</evidence>
<evidence type="ECO:0000259" key="8">
    <source>
        <dbReference type="Pfam" id="PF02775"/>
    </source>
</evidence>
<keyword evidence="6" id="KW-0474">Menaquinone biosynthesis</keyword>
<feature type="compositionally biased region" description="Basic and acidic residues" evidence="7">
    <location>
        <begin position="201"/>
        <end position="212"/>
    </location>
</feature>
<evidence type="ECO:0000313" key="11">
    <source>
        <dbReference type="Proteomes" id="UP000325957"/>
    </source>
</evidence>
<dbReference type="UniPathway" id="UPA00079"/>
<keyword evidence="4 6" id="KW-0786">Thiamine pyrophosphate</keyword>
<sequence length="618" mass="63151">MTNESLLTASLVLDHLVAGGAREFFFAPGSRSAPFAYTAAGRDGTDLRAHVRLDERSAAFHALGAARATGTPSAVITTSGTAVGNLLPAVLEADHAEVPLVLLTADRPPELRGTGANQTTRQPGVFGDHVRAAVDVVVPRGLTGAALGADVAEALAPALSALRGDDGVPPGPVHINVALREPLQPALDDLPVSSAGAGRTDTGRADTGRADTGRTGTDGNGAAGSAAGPGWVPSPLDPVHAVDLGPGEAAELAAAAGCLPQHRTVILAGDGAGPAAAEMATALGLPLLAEPSSGARGGETAVGPYRLLLDSATGRSIERVLLIGRPTLSRPVGRLLARTDLRTAAWQPAPVAWYEDGRRQETVLRSLGEVLDFTGRGAPEWLAAWRGLGAQAQRGVDDELDHLIRTAPGFLPGPAVAREVWRACGRDGAALVAGSSNPIRDLDLSAEPGSEGAGNVRVIANRGLAGIDGTVATAAGVSLATEACVRVLLGDLTFLHDAGSLLHLKGEGIPDAQLVVLDDRGGGIFATLEHGELAEEPRWAGTVERFFGTEPEADIAGLCRAYGVPVVEVADLPGLREALSRPIRGTSVVVVAARREGLRDLHARITRRVDALGTGSAG</sequence>
<evidence type="ECO:0000256" key="2">
    <source>
        <dbReference type="ARBA" id="ARBA00022723"/>
    </source>
</evidence>